<sequence length="253" mass="27859">MPRTLLSLLLALVVLPAFASDAAVPTIHLAGDSTMAEKLPEKRPETGWGELLAARFRDGSVRIDNRAKNGRSTRTFIEEGRWRDLLDATVPGDVVLIQFGHNDQSIEKPDRYTPPADYVRNLQRFVADVRAKDATPVLLTPVARRRFDEAGHVLPSHGEYPDLVRALAARENVVLIDMERRSSAVLQERGAEGSKALFLWIAAGANSNYPKGAEDNTHFSPLGAARMAREFAFALRESGLPIAARLREAEGAR</sequence>
<comment type="similarity">
    <text evidence="1">Belongs to the 'GDSL' lipolytic enzyme family.</text>
</comment>
<evidence type="ECO:0000256" key="1">
    <source>
        <dbReference type="ARBA" id="ARBA00008668"/>
    </source>
</evidence>
<dbReference type="Proteomes" id="UP001501083">
    <property type="component" value="Unassembled WGS sequence"/>
</dbReference>
<protein>
    <recommendedName>
        <fullName evidence="4">SGNH hydrolase-type esterase domain-containing protein</fullName>
    </recommendedName>
</protein>
<dbReference type="RefSeq" id="WP_158982892.1">
    <property type="nucleotide sequence ID" value="NZ_BAABKY010000001.1"/>
</dbReference>
<proteinExistence type="inferred from homology"/>
<evidence type="ECO:0000256" key="2">
    <source>
        <dbReference type="ARBA" id="ARBA00022801"/>
    </source>
</evidence>
<feature type="chain" id="PRO_5045751066" description="SGNH hydrolase-type esterase domain-containing protein" evidence="3">
    <location>
        <begin position="20"/>
        <end position="253"/>
    </location>
</feature>
<dbReference type="PANTHER" id="PTHR43695:SF1">
    <property type="entry name" value="RHAMNOGALACTURONAN ACETYLESTERASE"/>
    <property type="match status" value="1"/>
</dbReference>
<feature type="domain" description="SGNH hydrolase-type esterase" evidence="4">
    <location>
        <begin position="31"/>
        <end position="225"/>
    </location>
</feature>
<evidence type="ECO:0000313" key="6">
    <source>
        <dbReference type="Proteomes" id="UP001501083"/>
    </source>
</evidence>
<dbReference type="PANTHER" id="PTHR43695">
    <property type="entry name" value="PUTATIVE (AFU_ORTHOLOGUE AFUA_2G17250)-RELATED"/>
    <property type="match status" value="1"/>
</dbReference>
<evidence type="ECO:0000256" key="3">
    <source>
        <dbReference type="SAM" id="SignalP"/>
    </source>
</evidence>
<name>A0ABP9L664_9GAMM</name>
<dbReference type="InterPro" id="IPR013830">
    <property type="entry name" value="SGNH_hydro"/>
</dbReference>
<dbReference type="InterPro" id="IPR036514">
    <property type="entry name" value="SGNH_hydro_sf"/>
</dbReference>
<dbReference type="InterPro" id="IPR037459">
    <property type="entry name" value="RhgT-like"/>
</dbReference>
<dbReference type="CDD" id="cd01821">
    <property type="entry name" value="Rhamnogalacturan_acetylesterase_like"/>
    <property type="match status" value="1"/>
</dbReference>
<dbReference type="SUPFAM" id="SSF52266">
    <property type="entry name" value="SGNH hydrolase"/>
    <property type="match status" value="1"/>
</dbReference>
<accession>A0ABP9L664</accession>
<reference evidence="6" key="1">
    <citation type="journal article" date="2019" name="Int. J. Syst. Evol. Microbiol.">
        <title>The Global Catalogue of Microorganisms (GCM) 10K type strain sequencing project: providing services to taxonomists for standard genome sequencing and annotation.</title>
        <authorList>
            <consortium name="The Broad Institute Genomics Platform"/>
            <consortium name="The Broad Institute Genome Sequencing Center for Infectious Disease"/>
            <person name="Wu L."/>
            <person name="Ma J."/>
        </authorList>
    </citation>
    <scope>NUCLEOTIDE SEQUENCE [LARGE SCALE GENOMIC DNA]</scope>
    <source>
        <strain evidence="6">JCM 19212</strain>
    </source>
</reference>
<evidence type="ECO:0000313" key="5">
    <source>
        <dbReference type="EMBL" id="GAA5069230.1"/>
    </source>
</evidence>
<feature type="signal peptide" evidence="3">
    <location>
        <begin position="1"/>
        <end position="19"/>
    </location>
</feature>
<gene>
    <name evidence="5" type="ORF">GCM10025759_05860</name>
</gene>
<evidence type="ECO:0000259" key="4">
    <source>
        <dbReference type="Pfam" id="PF13472"/>
    </source>
</evidence>
<dbReference type="EMBL" id="BAABKY010000001">
    <property type="protein sequence ID" value="GAA5069230.1"/>
    <property type="molecule type" value="Genomic_DNA"/>
</dbReference>
<keyword evidence="6" id="KW-1185">Reference proteome</keyword>
<keyword evidence="2" id="KW-0378">Hydrolase</keyword>
<dbReference type="Pfam" id="PF13472">
    <property type="entry name" value="Lipase_GDSL_2"/>
    <property type="match status" value="1"/>
</dbReference>
<comment type="caution">
    <text evidence="5">The sequence shown here is derived from an EMBL/GenBank/DDBJ whole genome shotgun (WGS) entry which is preliminary data.</text>
</comment>
<keyword evidence="3" id="KW-0732">Signal</keyword>
<dbReference type="Gene3D" id="3.40.50.1110">
    <property type="entry name" value="SGNH hydrolase"/>
    <property type="match status" value="1"/>
</dbReference>
<organism evidence="5 6">
    <name type="scientific">Lysobacter panacisoli</name>
    <dbReference type="NCBI Taxonomy" id="1255263"/>
    <lineage>
        <taxon>Bacteria</taxon>
        <taxon>Pseudomonadati</taxon>
        <taxon>Pseudomonadota</taxon>
        <taxon>Gammaproteobacteria</taxon>
        <taxon>Lysobacterales</taxon>
        <taxon>Lysobacteraceae</taxon>
        <taxon>Lysobacter</taxon>
    </lineage>
</organism>